<evidence type="ECO:0000256" key="1">
    <source>
        <dbReference type="ARBA" id="ARBA00004613"/>
    </source>
</evidence>
<dbReference type="CDD" id="cd02120">
    <property type="entry name" value="PA_subtilisin_like"/>
    <property type="match status" value="1"/>
</dbReference>
<dbReference type="PANTHER" id="PTHR10795">
    <property type="entry name" value="PROPROTEIN CONVERTASE SUBTILISIN/KEXIN"/>
    <property type="match status" value="1"/>
</dbReference>
<dbReference type="PROSITE" id="PS51892">
    <property type="entry name" value="SUBTILASE"/>
    <property type="match status" value="1"/>
</dbReference>
<dbReference type="Gene3D" id="3.30.70.80">
    <property type="entry name" value="Peptidase S8 propeptide/proteinase inhibitor I9"/>
    <property type="match status" value="1"/>
</dbReference>
<dbReference type="GO" id="GO:0006508">
    <property type="term" value="P:proteolysis"/>
    <property type="evidence" value="ECO:0007669"/>
    <property type="project" value="UniProtKB-KW"/>
</dbReference>
<keyword evidence="4 11" id="KW-0732">Signal</keyword>
<reference evidence="15" key="1">
    <citation type="submission" date="2021-08" db="EMBL/GenBank/DDBJ databases">
        <title>WGS assembly of Ceratopteris richardii.</title>
        <authorList>
            <person name="Marchant D.B."/>
            <person name="Chen G."/>
            <person name="Jenkins J."/>
            <person name="Shu S."/>
            <person name="Leebens-Mack J."/>
            <person name="Grimwood J."/>
            <person name="Schmutz J."/>
            <person name="Soltis P."/>
            <person name="Soltis D."/>
            <person name="Chen Z.-H."/>
        </authorList>
    </citation>
    <scope>NUCLEOTIDE SEQUENCE</scope>
    <source>
        <strain evidence="15">Whitten #5841</strain>
        <tissue evidence="15">Leaf</tissue>
    </source>
</reference>
<dbReference type="OMA" id="NTPCNYD"/>
<evidence type="ECO:0000256" key="4">
    <source>
        <dbReference type="ARBA" id="ARBA00022729"/>
    </source>
</evidence>
<feature type="domain" description="Subtilisin-like protease fibronectin type-III" evidence="14">
    <location>
        <begin position="709"/>
        <end position="804"/>
    </location>
</feature>
<dbReference type="EMBL" id="CM035416">
    <property type="protein sequence ID" value="KAH7424311.1"/>
    <property type="molecule type" value="Genomic_DNA"/>
</dbReference>
<keyword evidence="16" id="KW-1185">Reference proteome</keyword>
<dbReference type="InterPro" id="IPR023827">
    <property type="entry name" value="Peptidase_S8_Asp-AS"/>
</dbReference>
<comment type="subcellular location">
    <subcellularLocation>
        <location evidence="1">Secreted</location>
    </subcellularLocation>
</comment>
<evidence type="ECO:0000256" key="9">
    <source>
        <dbReference type="PROSITE-ProRule" id="PRU01240"/>
    </source>
</evidence>
<dbReference type="InterPro" id="IPR000209">
    <property type="entry name" value="Peptidase_S8/S53_dom"/>
</dbReference>
<evidence type="ECO:0000259" key="14">
    <source>
        <dbReference type="Pfam" id="PF17766"/>
    </source>
</evidence>
<dbReference type="InterPro" id="IPR037045">
    <property type="entry name" value="S8pro/Inhibitor_I9_sf"/>
</dbReference>
<dbReference type="Proteomes" id="UP000825935">
    <property type="component" value="Chromosome 11"/>
</dbReference>
<feature type="signal peptide" evidence="11">
    <location>
        <begin position="1"/>
        <end position="23"/>
    </location>
</feature>
<accession>A0A8T2TLK2</accession>
<gene>
    <name evidence="15" type="ORF">KP509_11G002200</name>
</gene>
<dbReference type="InterPro" id="IPR036852">
    <property type="entry name" value="Peptidase_S8/S53_dom_sf"/>
</dbReference>
<dbReference type="InterPro" id="IPR041469">
    <property type="entry name" value="Subtilisin-like_FN3"/>
</dbReference>
<dbReference type="Pfam" id="PF17766">
    <property type="entry name" value="fn3_6"/>
    <property type="match status" value="1"/>
</dbReference>
<dbReference type="PROSITE" id="PS00138">
    <property type="entry name" value="SUBTILASE_SER"/>
    <property type="match status" value="1"/>
</dbReference>
<comment type="caution">
    <text evidence="15">The sequence shown here is derived from an EMBL/GenBank/DDBJ whole genome shotgun (WGS) entry which is preliminary data.</text>
</comment>
<dbReference type="CDD" id="cd04852">
    <property type="entry name" value="Peptidases_S8_3"/>
    <property type="match status" value="1"/>
</dbReference>
<dbReference type="AlphaFoldDB" id="A0A8T2TLK2"/>
<name>A0A8T2TLK2_CERRI</name>
<evidence type="ECO:0000256" key="6">
    <source>
        <dbReference type="ARBA" id="ARBA00022825"/>
    </source>
</evidence>
<dbReference type="GO" id="GO:0004252">
    <property type="term" value="F:serine-type endopeptidase activity"/>
    <property type="evidence" value="ECO:0007669"/>
    <property type="project" value="UniProtKB-UniRule"/>
</dbReference>
<keyword evidence="6 9" id="KW-0720">Serine protease</keyword>
<sequence length="809" mass="85423">MEDNLKFVASCVIWLLVIVCADSRNSQVYIVVLNKPPAVHKFPGNDGLPQNPLFSTRSAMLNYSAGLRAEHDSLINSVFMSKTYVKLYSYTHVLNGFAVQLTSTQADALRKLPRVQRIEADQKVEKLTTYTPDYLRLPTGAWLSDGGPTTAGEGVVIGIIDTGIDPRHPSFNTNGSMVHTRSLGAFHGKCENSNAGLGPFCNGKIIAAQHFGVAAQAAGALTSSNDFASPLDVDGHGSHTASIAAGNHGVAVNNDGFTYGEASGMAPGARISVYKALYRHFGGFMSDVVAAIDQAAKDGVDVLSLSVGPSSPSSNTHLAFLSAFDVALLSAVRAGIFVVQAAGNGGPYPRTMTSFSPWIMSVAAGLDDRYYENLIYLGNGIQLAGAGLAPATPGDQMYDLALAEDALLNNSFSLNPSDCQQSAVLNKTLLQGKILLCSYSSRFIYGGSSVKKVAETARNLSAAGFVLYVKTDLPGIKFSPTPLGMPGIVIIDVQDSLTLMEYYKSSSAGQHARARIGNGMYPSYQGTAPQVALFSSRGPAAKNHMLQDSDILKPDILAPGSLIWGAWTPLGLDEPAFQGQHFAMISGTSMAAPHIAGIAALIKQAHRDWSPAAIASAMVTSASITDSKGEPLLAQHYSSNESIFLIPATPFDFGGGAINASAALDPGLVFEADYEDYIAFLCSVARMDQTEVIKVTGSGCNAQVRPASDLNSPSITISNLVADRTVVRTVTNVAGTAETYEISYVEPVGVSMEVSPRSFTIQTGESVTFSVLMKLATDSSSEYSFGSLILRGSRGHLVRVHVSVRAGPL</sequence>
<dbReference type="Gene3D" id="2.60.40.2310">
    <property type="match status" value="1"/>
</dbReference>
<feature type="chain" id="PRO_5035922637" evidence="11">
    <location>
        <begin position="24"/>
        <end position="809"/>
    </location>
</feature>
<dbReference type="GO" id="GO:0005576">
    <property type="term" value="C:extracellular region"/>
    <property type="evidence" value="ECO:0007669"/>
    <property type="project" value="UniProtKB-SubCell"/>
</dbReference>
<evidence type="ECO:0000256" key="2">
    <source>
        <dbReference type="ARBA" id="ARBA00011073"/>
    </source>
</evidence>
<keyword evidence="3 9" id="KW-0645">Protease</keyword>
<dbReference type="Pfam" id="PF00082">
    <property type="entry name" value="Peptidase_S8"/>
    <property type="match status" value="1"/>
</dbReference>
<dbReference type="Gene3D" id="3.40.50.200">
    <property type="entry name" value="Peptidase S8/S53 domain"/>
    <property type="match status" value="1"/>
</dbReference>
<dbReference type="Pfam" id="PF05922">
    <property type="entry name" value="Inhibitor_I9"/>
    <property type="match status" value="1"/>
</dbReference>
<dbReference type="SUPFAM" id="SSF54897">
    <property type="entry name" value="Protease propeptides/inhibitors"/>
    <property type="match status" value="1"/>
</dbReference>
<keyword evidence="5 9" id="KW-0378">Hydrolase</keyword>
<feature type="domain" description="Peptidase S8/S53" evidence="12">
    <location>
        <begin position="152"/>
        <end position="627"/>
    </location>
</feature>
<dbReference type="InterPro" id="IPR045051">
    <property type="entry name" value="SBT"/>
</dbReference>
<evidence type="ECO:0000256" key="5">
    <source>
        <dbReference type="ARBA" id="ARBA00022801"/>
    </source>
</evidence>
<evidence type="ECO:0000256" key="3">
    <source>
        <dbReference type="ARBA" id="ARBA00022670"/>
    </source>
</evidence>
<evidence type="ECO:0000256" key="10">
    <source>
        <dbReference type="RuleBase" id="RU003355"/>
    </source>
</evidence>
<evidence type="ECO:0000313" key="15">
    <source>
        <dbReference type="EMBL" id="KAH7424311.1"/>
    </source>
</evidence>
<evidence type="ECO:0000259" key="13">
    <source>
        <dbReference type="Pfam" id="PF05922"/>
    </source>
</evidence>
<evidence type="ECO:0000256" key="11">
    <source>
        <dbReference type="SAM" id="SignalP"/>
    </source>
</evidence>
<organism evidence="15 16">
    <name type="scientific">Ceratopteris richardii</name>
    <name type="common">Triangle waterfern</name>
    <dbReference type="NCBI Taxonomy" id="49495"/>
    <lineage>
        <taxon>Eukaryota</taxon>
        <taxon>Viridiplantae</taxon>
        <taxon>Streptophyta</taxon>
        <taxon>Embryophyta</taxon>
        <taxon>Tracheophyta</taxon>
        <taxon>Polypodiopsida</taxon>
        <taxon>Polypodiidae</taxon>
        <taxon>Polypodiales</taxon>
        <taxon>Pteridineae</taxon>
        <taxon>Pteridaceae</taxon>
        <taxon>Parkerioideae</taxon>
        <taxon>Ceratopteris</taxon>
    </lineage>
</organism>
<feature type="active site" description="Charge relay system" evidence="8 9">
    <location>
        <position position="589"/>
    </location>
</feature>
<dbReference type="Gene3D" id="3.50.30.30">
    <property type="match status" value="1"/>
</dbReference>
<dbReference type="SUPFAM" id="SSF52743">
    <property type="entry name" value="Subtilisin-like"/>
    <property type="match status" value="1"/>
</dbReference>
<evidence type="ECO:0000256" key="8">
    <source>
        <dbReference type="PIRSR" id="PIRSR615500-1"/>
    </source>
</evidence>
<comment type="similarity">
    <text evidence="2 9 10">Belongs to the peptidase S8 family.</text>
</comment>
<dbReference type="InterPro" id="IPR034197">
    <property type="entry name" value="Peptidases_S8_3"/>
</dbReference>
<evidence type="ECO:0000313" key="16">
    <source>
        <dbReference type="Proteomes" id="UP000825935"/>
    </source>
</evidence>
<dbReference type="PROSITE" id="PS00136">
    <property type="entry name" value="SUBTILASE_ASP"/>
    <property type="match status" value="1"/>
</dbReference>
<dbReference type="InterPro" id="IPR015500">
    <property type="entry name" value="Peptidase_S8_subtilisin-rel"/>
</dbReference>
<proteinExistence type="inferred from homology"/>
<feature type="active site" description="Charge relay system" evidence="8 9">
    <location>
        <position position="161"/>
    </location>
</feature>
<evidence type="ECO:0000259" key="12">
    <source>
        <dbReference type="Pfam" id="PF00082"/>
    </source>
</evidence>
<dbReference type="InterPro" id="IPR023828">
    <property type="entry name" value="Peptidase_S8_Ser-AS"/>
</dbReference>
<protein>
    <submittedName>
        <fullName evidence="15">Uncharacterized protein</fullName>
    </submittedName>
</protein>
<dbReference type="PRINTS" id="PR00723">
    <property type="entry name" value="SUBTILISIN"/>
</dbReference>
<dbReference type="OrthoDB" id="206201at2759"/>
<dbReference type="InterPro" id="IPR010259">
    <property type="entry name" value="S8pro/Inhibitor_I9"/>
</dbReference>
<feature type="domain" description="Inhibitor I9" evidence="13">
    <location>
        <begin position="28"/>
        <end position="125"/>
    </location>
</feature>
<feature type="active site" description="Charge relay system" evidence="8 9">
    <location>
        <position position="236"/>
    </location>
</feature>
<keyword evidence="7" id="KW-0325">Glycoprotein</keyword>
<evidence type="ECO:0000256" key="7">
    <source>
        <dbReference type="ARBA" id="ARBA00023180"/>
    </source>
</evidence>